<gene>
    <name evidence="2" type="ORF">FA10DRAFT_71979</name>
</gene>
<dbReference type="AlphaFoldDB" id="A0A316YUC8"/>
<evidence type="ECO:0000256" key="1">
    <source>
        <dbReference type="SAM" id="Phobius"/>
    </source>
</evidence>
<proteinExistence type="predicted"/>
<keyword evidence="1" id="KW-1133">Transmembrane helix</keyword>
<dbReference type="GeneID" id="37047575"/>
<protein>
    <submittedName>
        <fullName evidence="2">Uncharacterized protein</fullName>
    </submittedName>
</protein>
<evidence type="ECO:0000313" key="2">
    <source>
        <dbReference type="EMBL" id="PWN91633.1"/>
    </source>
</evidence>
<dbReference type="EMBL" id="KZ819635">
    <property type="protein sequence ID" value="PWN91633.1"/>
    <property type="molecule type" value="Genomic_DNA"/>
</dbReference>
<accession>A0A316YUC8</accession>
<feature type="transmembrane region" description="Helical" evidence="1">
    <location>
        <begin position="64"/>
        <end position="82"/>
    </location>
</feature>
<organism evidence="2 3">
    <name type="scientific">Acaromyces ingoldii</name>
    <dbReference type="NCBI Taxonomy" id="215250"/>
    <lineage>
        <taxon>Eukaryota</taxon>
        <taxon>Fungi</taxon>
        <taxon>Dikarya</taxon>
        <taxon>Basidiomycota</taxon>
        <taxon>Ustilaginomycotina</taxon>
        <taxon>Exobasidiomycetes</taxon>
        <taxon>Exobasidiales</taxon>
        <taxon>Cryptobasidiaceae</taxon>
        <taxon>Acaromyces</taxon>
    </lineage>
</organism>
<keyword evidence="3" id="KW-1185">Reference proteome</keyword>
<dbReference type="RefSeq" id="XP_025378831.1">
    <property type="nucleotide sequence ID" value="XM_025525659.1"/>
</dbReference>
<dbReference type="Proteomes" id="UP000245768">
    <property type="component" value="Unassembled WGS sequence"/>
</dbReference>
<dbReference type="InParanoid" id="A0A316YUC8"/>
<keyword evidence="1" id="KW-0472">Membrane</keyword>
<reference evidence="2" key="1">
    <citation type="journal article" date="2018" name="Mol. Biol. Evol.">
        <title>Broad Genomic Sampling Reveals a Smut Pathogenic Ancestry of the Fungal Clade Ustilaginomycotina.</title>
        <authorList>
            <person name="Kijpornyongpan T."/>
            <person name="Mondo S.J."/>
            <person name="Barry K."/>
            <person name="Sandor L."/>
            <person name="Lee J."/>
            <person name="Lipzen A."/>
            <person name="Pangilinan J."/>
            <person name="LaButti K."/>
            <person name="Hainaut M."/>
            <person name="Henrissat B."/>
            <person name="Grigoriev I.V."/>
            <person name="Spatafora J.W."/>
            <person name="Aime M.C."/>
        </authorList>
    </citation>
    <scope>NUCLEOTIDE SEQUENCE [LARGE SCALE GENOMIC DNA]</scope>
    <source>
        <strain evidence="2">MCA 4198</strain>
    </source>
</reference>
<sequence length="105" mass="12008">MQPVRGWMVPSQASASIGLYAFTPSRGRHCRHYRLRLTAARRLPGLRHRKVTCLPMMTWFNATVFRICVTVCFTIFLTRLLAPNHNITSNLLYIASISTMEDLSP</sequence>
<evidence type="ECO:0000313" key="3">
    <source>
        <dbReference type="Proteomes" id="UP000245768"/>
    </source>
</evidence>
<keyword evidence="1" id="KW-0812">Transmembrane</keyword>
<name>A0A316YUC8_9BASI</name>